<evidence type="ECO:0000259" key="3">
    <source>
        <dbReference type="Pfam" id="PF05970"/>
    </source>
</evidence>
<evidence type="ECO:0000313" key="5">
    <source>
        <dbReference type="EMBL" id="CAH1423440.1"/>
    </source>
</evidence>
<protein>
    <recommendedName>
        <fullName evidence="1">ATP-dependent DNA helicase</fullName>
        <ecNumber evidence="1">5.6.2.3</ecNumber>
    </recommendedName>
</protein>
<evidence type="ECO:0000256" key="1">
    <source>
        <dbReference type="RuleBase" id="RU363044"/>
    </source>
</evidence>
<keyword evidence="1" id="KW-0378">Hydrolase</keyword>
<dbReference type="Proteomes" id="UP001157418">
    <property type="component" value="Unassembled WGS sequence"/>
</dbReference>
<dbReference type="Gene3D" id="3.40.50.300">
    <property type="entry name" value="P-loop containing nucleotide triphosphate hydrolases"/>
    <property type="match status" value="1"/>
</dbReference>
<dbReference type="InterPro" id="IPR010285">
    <property type="entry name" value="DNA_helicase_pif1-like_DEAD"/>
</dbReference>
<dbReference type="SUPFAM" id="SSF52540">
    <property type="entry name" value="P-loop containing nucleoside triphosphate hydrolases"/>
    <property type="match status" value="1"/>
</dbReference>
<dbReference type="AlphaFoldDB" id="A0AAU9MB31"/>
<comment type="cofactor">
    <cofactor evidence="1">
        <name>Mg(2+)</name>
        <dbReference type="ChEBI" id="CHEBI:18420"/>
    </cofactor>
</comment>
<gene>
    <name evidence="5" type="ORF">LVIROSA_LOCUS10716</name>
</gene>
<dbReference type="GO" id="GO:0043139">
    <property type="term" value="F:5'-3' DNA helicase activity"/>
    <property type="evidence" value="ECO:0007669"/>
    <property type="project" value="UniProtKB-EC"/>
</dbReference>
<dbReference type="EC" id="5.6.2.3" evidence="1"/>
<keyword evidence="1" id="KW-0547">Nucleotide-binding</keyword>
<dbReference type="InterPro" id="IPR025476">
    <property type="entry name" value="Helitron_helicase-like"/>
</dbReference>
<dbReference type="PANTHER" id="PTHR10492">
    <property type="match status" value="1"/>
</dbReference>
<dbReference type="EMBL" id="CAKMRJ010001112">
    <property type="protein sequence ID" value="CAH1423440.1"/>
    <property type="molecule type" value="Genomic_DNA"/>
</dbReference>
<dbReference type="GO" id="GO:0006281">
    <property type="term" value="P:DNA repair"/>
    <property type="evidence" value="ECO:0007669"/>
    <property type="project" value="UniProtKB-KW"/>
</dbReference>
<feature type="region of interest" description="Disordered" evidence="2">
    <location>
        <begin position="1"/>
        <end position="23"/>
    </location>
</feature>
<dbReference type="Pfam" id="PF05970">
    <property type="entry name" value="PIF1"/>
    <property type="match status" value="1"/>
</dbReference>
<dbReference type="InterPro" id="IPR027417">
    <property type="entry name" value="P-loop_NTPase"/>
</dbReference>
<evidence type="ECO:0000313" key="6">
    <source>
        <dbReference type="Proteomes" id="UP001157418"/>
    </source>
</evidence>
<comment type="similarity">
    <text evidence="1">Belongs to the helicase family.</text>
</comment>
<comment type="caution">
    <text evidence="5">The sequence shown here is derived from an EMBL/GenBank/DDBJ whole genome shotgun (WGS) entry which is preliminary data.</text>
</comment>
<keyword evidence="1" id="KW-0067">ATP-binding</keyword>
<keyword evidence="1" id="KW-0233">DNA recombination</keyword>
<dbReference type="GO" id="GO:0000723">
    <property type="term" value="P:telomere maintenance"/>
    <property type="evidence" value="ECO:0007669"/>
    <property type="project" value="InterPro"/>
</dbReference>
<sequence>MDEIHSDNEDNDEGSEGSTSKKGRNTISMREYYCYKFQIRSNDNMILMGGRLFQQFAVDTYIKIETTRLVFVEKNQTKIRADLYQGVVDCFNAGEAQPSRVGQRVVLPASFIGGPRDMRRRFLDAMALVQDDGRPDMFLTMTCNPKWKEIDDELLPGQSAQDRSDLVARVFHAKLEDLKVQLFQRHIIGVVGSDVYVIEFQKRGLPHAHFLLIMTPGYKMNNPDDYDKLVCAEIPDPIRYPMQFNEKTSQGEDSYPLYYRRNNGIEVTVRNTTLDNRWVAPYNPKLLMMFNCHINVEVCLSINSVKYFFKYVYKGHDKQVIHIDKDQENVVINEIRKFQDARYVSPPEALWRVFIFPLSKIHPCVMALQIHLPNQQLVRFKDGDRMEDIVDREKEKHSMLTAFFKKNKEDSNARKYLYKDFPKHFTWNRSNHCWRTREHKSMIGRLVYANPAEGERYYLRLLLCHITGPTCFEDLYTANGVLHPTFRKAALERGLIETDDNLSQCLVEASLFQFPSALRRLFATMLIFCEPGNVRKLWDDHYDSLSEDYRKQYGCVERVQNMVLIDIRVFLESMIKKLSDYNIPNVSAHIDLQLRGYREVQEEYSINVEYEDLHARDSLYPDQKFAYDEIMRHVDQNISGVFFIDGPGGTGKTFLYKALLANIRACGLT</sequence>
<dbReference type="GO" id="GO:0016787">
    <property type="term" value="F:hydrolase activity"/>
    <property type="evidence" value="ECO:0007669"/>
    <property type="project" value="UniProtKB-KW"/>
</dbReference>
<dbReference type="Pfam" id="PF14214">
    <property type="entry name" value="Helitron_like_N"/>
    <property type="match status" value="1"/>
</dbReference>
<keyword evidence="1" id="KW-0234">DNA repair</keyword>
<evidence type="ECO:0000256" key="2">
    <source>
        <dbReference type="SAM" id="MobiDB-lite"/>
    </source>
</evidence>
<organism evidence="5 6">
    <name type="scientific">Lactuca virosa</name>
    <dbReference type="NCBI Taxonomy" id="75947"/>
    <lineage>
        <taxon>Eukaryota</taxon>
        <taxon>Viridiplantae</taxon>
        <taxon>Streptophyta</taxon>
        <taxon>Embryophyta</taxon>
        <taxon>Tracheophyta</taxon>
        <taxon>Spermatophyta</taxon>
        <taxon>Magnoliopsida</taxon>
        <taxon>eudicotyledons</taxon>
        <taxon>Gunneridae</taxon>
        <taxon>Pentapetalae</taxon>
        <taxon>asterids</taxon>
        <taxon>campanulids</taxon>
        <taxon>Asterales</taxon>
        <taxon>Asteraceae</taxon>
        <taxon>Cichorioideae</taxon>
        <taxon>Cichorieae</taxon>
        <taxon>Lactucinae</taxon>
        <taxon>Lactuca</taxon>
    </lineage>
</organism>
<reference evidence="5 6" key="1">
    <citation type="submission" date="2022-01" db="EMBL/GenBank/DDBJ databases">
        <authorList>
            <person name="Xiong W."/>
            <person name="Schranz E."/>
        </authorList>
    </citation>
    <scope>NUCLEOTIDE SEQUENCE [LARGE SCALE GENOMIC DNA]</scope>
</reference>
<keyword evidence="1" id="KW-0227">DNA damage</keyword>
<name>A0AAU9MB31_9ASTR</name>
<proteinExistence type="inferred from homology"/>
<dbReference type="PANTHER" id="PTHR10492:SF94">
    <property type="entry name" value="ATP-DEPENDENT DNA HELICASE"/>
    <property type="match status" value="1"/>
</dbReference>
<dbReference type="GO" id="GO:0006310">
    <property type="term" value="P:DNA recombination"/>
    <property type="evidence" value="ECO:0007669"/>
    <property type="project" value="UniProtKB-KW"/>
</dbReference>
<keyword evidence="6" id="KW-1185">Reference proteome</keyword>
<accession>A0AAU9MB31</accession>
<feature type="domain" description="Helitron helicase-like" evidence="4">
    <location>
        <begin position="32"/>
        <end position="212"/>
    </location>
</feature>
<feature type="domain" description="DNA helicase Pif1-like DEAD-box helicase" evidence="3">
    <location>
        <begin position="619"/>
        <end position="665"/>
    </location>
</feature>
<keyword evidence="1" id="KW-0347">Helicase</keyword>
<dbReference type="GO" id="GO:0005524">
    <property type="term" value="F:ATP binding"/>
    <property type="evidence" value="ECO:0007669"/>
    <property type="project" value="UniProtKB-KW"/>
</dbReference>
<comment type="catalytic activity">
    <reaction evidence="1">
        <text>ATP + H2O = ADP + phosphate + H(+)</text>
        <dbReference type="Rhea" id="RHEA:13065"/>
        <dbReference type="ChEBI" id="CHEBI:15377"/>
        <dbReference type="ChEBI" id="CHEBI:15378"/>
        <dbReference type="ChEBI" id="CHEBI:30616"/>
        <dbReference type="ChEBI" id="CHEBI:43474"/>
        <dbReference type="ChEBI" id="CHEBI:456216"/>
        <dbReference type="EC" id="5.6.2.3"/>
    </reaction>
</comment>
<evidence type="ECO:0000259" key="4">
    <source>
        <dbReference type="Pfam" id="PF14214"/>
    </source>
</evidence>